<accession>A0A0D0DH27</accession>
<organism evidence="2 3">
    <name type="scientific">Paxillus rubicundulus Ve08.2h10</name>
    <dbReference type="NCBI Taxonomy" id="930991"/>
    <lineage>
        <taxon>Eukaryota</taxon>
        <taxon>Fungi</taxon>
        <taxon>Dikarya</taxon>
        <taxon>Basidiomycota</taxon>
        <taxon>Agaricomycotina</taxon>
        <taxon>Agaricomycetes</taxon>
        <taxon>Agaricomycetidae</taxon>
        <taxon>Boletales</taxon>
        <taxon>Paxilineae</taxon>
        <taxon>Paxillaceae</taxon>
        <taxon>Paxillus</taxon>
    </lineage>
</organism>
<sequence length="151" mass="17334">MENKGETLTGAMLGEKRRRFEEQFNVPENERLTGEGWVQSFCKAYKIKEHQWHGEAGSVNLDAVEVERERCRKILAKFQPRNRFNFDETGFFPYAPPDCGLASKQMSGKKKDKFCISIGFACNADGSEKLEPFFIGKAKKPQCFKKQTPKQ</sequence>
<dbReference type="GO" id="GO:0003677">
    <property type="term" value="F:DNA binding"/>
    <property type="evidence" value="ECO:0007669"/>
    <property type="project" value="TreeGrafter"/>
</dbReference>
<evidence type="ECO:0000313" key="2">
    <source>
        <dbReference type="EMBL" id="KIK77290.1"/>
    </source>
</evidence>
<protein>
    <recommendedName>
        <fullName evidence="1">DDE-1 domain-containing protein</fullName>
    </recommendedName>
</protein>
<proteinExistence type="predicted"/>
<evidence type="ECO:0000259" key="1">
    <source>
        <dbReference type="Pfam" id="PF03184"/>
    </source>
</evidence>
<dbReference type="GO" id="GO:0005634">
    <property type="term" value="C:nucleus"/>
    <property type="evidence" value="ECO:0007669"/>
    <property type="project" value="TreeGrafter"/>
</dbReference>
<reference evidence="2 3" key="1">
    <citation type="submission" date="2014-04" db="EMBL/GenBank/DDBJ databases">
        <authorList>
            <consortium name="DOE Joint Genome Institute"/>
            <person name="Kuo A."/>
            <person name="Kohler A."/>
            <person name="Jargeat P."/>
            <person name="Nagy L.G."/>
            <person name="Floudas D."/>
            <person name="Copeland A."/>
            <person name="Barry K.W."/>
            <person name="Cichocki N."/>
            <person name="Veneault-Fourrey C."/>
            <person name="LaButti K."/>
            <person name="Lindquist E.A."/>
            <person name="Lipzen A."/>
            <person name="Lundell T."/>
            <person name="Morin E."/>
            <person name="Murat C."/>
            <person name="Sun H."/>
            <person name="Tunlid A."/>
            <person name="Henrissat B."/>
            <person name="Grigoriev I.V."/>
            <person name="Hibbett D.S."/>
            <person name="Martin F."/>
            <person name="Nordberg H.P."/>
            <person name="Cantor M.N."/>
            <person name="Hua S.X."/>
        </authorList>
    </citation>
    <scope>NUCLEOTIDE SEQUENCE [LARGE SCALE GENOMIC DNA]</scope>
    <source>
        <strain evidence="2 3">Ve08.2h10</strain>
    </source>
</reference>
<dbReference type="Proteomes" id="UP000054538">
    <property type="component" value="Unassembled WGS sequence"/>
</dbReference>
<dbReference type="InParanoid" id="A0A0D0DH27"/>
<dbReference type="AlphaFoldDB" id="A0A0D0DH27"/>
<dbReference type="HOGENOM" id="CLU_018294_5_2_1"/>
<dbReference type="PANTHER" id="PTHR19303">
    <property type="entry name" value="TRANSPOSON"/>
    <property type="match status" value="1"/>
</dbReference>
<dbReference type="STRING" id="930991.A0A0D0DH27"/>
<dbReference type="InterPro" id="IPR050863">
    <property type="entry name" value="CenT-Element_Derived"/>
</dbReference>
<dbReference type="InterPro" id="IPR004875">
    <property type="entry name" value="DDE_SF_endonuclease_dom"/>
</dbReference>
<feature type="domain" description="DDE-1" evidence="1">
    <location>
        <begin position="117"/>
        <end position="148"/>
    </location>
</feature>
<gene>
    <name evidence="2" type="ORF">PAXRUDRAFT_778459</name>
</gene>
<dbReference type="PANTHER" id="PTHR19303:SF73">
    <property type="entry name" value="PROTEIN PDC2"/>
    <property type="match status" value="1"/>
</dbReference>
<dbReference type="OrthoDB" id="162969at2759"/>
<dbReference type="EMBL" id="KN827062">
    <property type="protein sequence ID" value="KIK77290.1"/>
    <property type="molecule type" value="Genomic_DNA"/>
</dbReference>
<name>A0A0D0DH27_9AGAM</name>
<reference evidence="3" key="2">
    <citation type="submission" date="2015-01" db="EMBL/GenBank/DDBJ databases">
        <title>Evolutionary Origins and Diversification of the Mycorrhizal Mutualists.</title>
        <authorList>
            <consortium name="DOE Joint Genome Institute"/>
            <consortium name="Mycorrhizal Genomics Consortium"/>
            <person name="Kohler A."/>
            <person name="Kuo A."/>
            <person name="Nagy L.G."/>
            <person name="Floudas D."/>
            <person name="Copeland A."/>
            <person name="Barry K.W."/>
            <person name="Cichocki N."/>
            <person name="Veneault-Fourrey C."/>
            <person name="LaButti K."/>
            <person name="Lindquist E.A."/>
            <person name="Lipzen A."/>
            <person name="Lundell T."/>
            <person name="Morin E."/>
            <person name="Murat C."/>
            <person name="Riley R."/>
            <person name="Ohm R."/>
            <person name="Sun H."/>
            <person name="Tunlid A."/>
            <person name="Henrissat B."/>
            <person name="Grigoriev I.V."/>
            <person name="Hibbett D.S."/>
            <person name="Martin F."/>
        </authorList>
    </citation>
    <scope>NUCLEOTIDE SEQUENCE [LARGE SCALE GENOMIC DNA]</scope>
    <source>
        <strain evidence="3">Ve08.2h10</strain>
    </source>
</reference>
<dbReference type="Pfam" id="PF03184">
    <property type="entry name" value="DDE_1"/>
    <property type="match status" value="1"/>
</dbReference>
<keyword evidence="3" id="KW-1185">Reference proteome</keyword>
<evidence type="ECO:0000313" key="3">
    <source>
        <dbReference type="Proteomes" id="UP000054538"/>
    </source>
</evidence>